<dbReference type="PANTHER" id="PTHR47706">
    <property type="entry name" value="NMRA-LIKE FAMILY PROTEIN"/>
    <property type="match status" value="1"/>
</dbReference>
<keyword evidence="3" id="KW-0560">Oxidoreductase</keyword>
<evidence type="ECO:0000313" key="6">
    <source>
        <dbReference type="Proteomes" id="UP000799291"/>
    </source>
</evidence>
<dbReference type="EMBL" id="MU005611">
    <property type="protein sequence ID" value="KAF2678502.1"/>
    <property type="molecule type" value="Genomic_DNA"/>
</dbReference>
<keyword evidence="2" id="KW-0521">NADP</keyword>
<dbReference type="OrthoDB" id="419598at2759"/>
<dbReference type="PANTHER" id="PTHR47706:SF4">
    <property type="entry name" value="NMRA-LIKE DOMAIN-CONTAINING PROTEIN"/>
    <property type="match status" value="1"/>
</dbReference>
<feature type="domain" description="NAD(P)-binding" evidence="4">
    <location>
        <begin position="8"/>
        <end position="109"/>
    </location>
</feature>
<dbReference type="Proteomes" id="UP000799291">
    <property type="component" value="Unassembled WGS sequence"/>
</dbReference>
<dbReference type="InterPro" id="IPR051609">
    <property type="entry name" value="NmrA/Isoflavone_reductase-like"/>
</dbReference>
<dbReference type="AlphaFoldDB" id="A0A6G1IJU5"/>
<dbReference type="Gene3D" id="3.40.50.720">
    <property type="entry name" value="NAD(P)-binding Rossmann-like Domain"/>
    <property type="match status" value="1"/>
</dbReference>
<reference evidence="5" key="1">
    <citation type="journal article" date="2020" name="Stud. Mycol.">
        <title>101 Dothideomycetes genomes: a test case for predicting lifestyles and emergence of pathogens.</title>
        <authorList>
            <person name="Haridas S."/>
            <person name="Albert R."/>
            <person name="Binder M."/>
            <person name="Bloem J."/>
            <person name="Labutti K."/>
            <person name="Salamov A."/>
            <person name="Andreopoulos B."/>
            <person name="Baker S."/>
            <person name="Barry K."/>
            <person name="Bills G."/>
            <person name="Bluhm B."/>
            <person name="Cannon C."/>
            <person name="Castanera R."/>
            <person name="Culley D."/>
            <person name="Daum C."/>
            <person name="Ezra D."/>
            <person name="Gonzalez J."/>
            <person name="Henrissat B."/>
            <person name="Kuo A."/>
            <person name="Liang C."/>
            <person name="Lipzen A."/>
            <person name="Lutzoni F."/>
            <person name="Magnuson J."/>
            <person name="Mondo S."/>
            <person name="Nolan M."/>
            <person name="Ohm R."/>
            <person name="Pangilinan J."/>
            <person name="Park H.-J."/>
            <person name="Ramirez L."/>
            <person name="Alfaro M."/>
            <person name="Sun H."/>
            <person name="Tritt A."/>
            <person name="Yoshinaga Y."/>
            <person name="Zwiers L.-H."/>
            <person name="Turgeon B."/>
            <person name="Goodwin S."/>
            <person name="Spatafora J."/>
            <person name="Crous P."/>
            <person name="Grigoriev I."/>
        </authorList>
    </citation>
    <scope>NUCLEOTIDE SEQUENCE</scope>
    <source>
        <strain evidence="5">CBS 122367</strain>
    </source>
</reference>
<evidence type="ECO:0000256" key="2">
    <source>
        <dbReference type="ARBA" id="ARBA00022857"/>
    </source>
</evidence>
<organism evidence="5 6">
    <name type="scientific">Lentithecium fluviatile CBS 122367</name>
    <dbReference type="NCBI Taxonomy" id="1168545"/>
    <lineage>
        <taxon>Eukaryota</taxon>
        <taxon>Fungi</taxon>
        <taxon>Dikarya</taxon>
        <taxon>Ascomycota</taxon>
        <taxon>Pezizomycotina</taxon>
        <taxon>Dothideomycetes</taxon>
        <taxon>Pleosporomycetidae</taxon>
        <taxon>Pleosporales</taxon>
        <taxon>Massarineae</taxon>
        <taxon>Lentitheciaceae</taxon>
        <taxon>Lentithecium</taxon>
    </lineage>
</organism>
<gene>
    <name evidence="5" type="ORF">K458DRAFT_446304</name>
</gene>
<evidence type="ECO:0000256" key="3">
    <source>
        <dbReference type="ARBA" id="ARBA00023002"/>
    </source>
</evidence>
<dbReference type="Gene3D" id="3.90.25.10">
    <property type="entry name" value="UDP-galactose 4-epimerase, domain 1"/>
    <property type="match status" value="1"/>
</dbReference>
<comment type="similarity">
    <text evidence="1">Belongs to the NmrA-type oxidoreductase family. Isoflavone reductase subfamily.</text>
</comment>
<evidence type="ECO:0000259" key="4">
    <source>
        <dbReference type="Pfam" id="PF13460"/>
    </source>
</evidence>
<protein>
    <submittedName>
        <fullName evidence="5">NAD(P)-binding protein</fullName>
    </submittedName>
</protein>
<dbReference type="Pfam" id="PF13460">
    <property type="entry name" value="NAD_binding_10"/>
    <property type="match status" value="1"/>
</dbReference>
<dbReference type="InterPro" id="IPR036291">
    <property type="entry name" value="NAD(P)-bd_dom_sf"/>
</dbReference>
<evidence type="ECO:0000256" key="1">
    <source>
        <dbReference type="ARBA" id="ARBA00005725"/>
    </source>
</evidence>
<keyword evidence="6" id="KW-1185">Reference proteome</keyword>
<dbReference type="SUPFAM" id="SSF51735">
    <property type="entry name" value="NAD(P)-binding Rossmann-fold domains"/>
    <property type="match status" value="1"/>
</dbReference>
<proteinExistence type="inferred from homology"/>
<accession>A0A6G1IJU5</accession>
<evidence type="ECO:0000313" key="5">
    <source>
        <dbReference type="EMBL" id="KAF2678502.1"/>
    </source>
</evidence>
<dbReference type="GO" id="GO:0016491">
    <property type="term" value="F:oxidoreductase activity"/>
    <property type="evidence" value="ECO:0007669"/>
    <property type="project" value="UniProtKB-KW"/>
</dbReference>
<dbReference type="InterPro" id="IPR016040">
    <property type="entry name" value="NAD(P)-bd_dom"/>
</dbReference>
<sequence length="308" mass="34258">MVVIAVPGGTGGVGRTIMDALRDSGKHTAIALSRKAPKTQDPINPILAVDYNDVDALTKVLEDNNVEVVISAIFIFDETSSATEINVVKAAEKSKTTTRFIISNWGLPTPPEELRLSPQKARLAVIAAISQTTLEWTQFYNGFFLDYYGMPYIQSYLNPVTFVVDVANKTAVIPGTGDEPVSLTYTRDLGKFVVAVLGLKEWEREYCCRSETTTWNKVVKRAEEIVGVKFKITYDDVDMLKRGESTEMPAYPSESYIPKAAIRVLQAMFGLYSVYGLFHVPEEKALNGKFPEIETITVDEVLDHWKGK</sequence>
<name>A0A6G1IJU5_9PLEO</name>